<evidence type="ECO:0000256" key="7">
    <source>
        <dbReference type="ARBA" id="ARBA00022989"/>
    </source>
</evidence>
<sequence>MIWIQALIILACIMLGARKSGVAMGFAGGVGLFILVFVFGLKPASPPVNVLLIIIAVSSMAATLQVAGGLDLLVHLAEKVLRSRPDRITFMAPIVTFLFTVFTGTSYVALAVYPVICEVALEAKIRVERPMSIALVASQHGISASPVSASTAALLAVLAAHGVSLGQIMMVLFPAIFLGIIVGALSVYKKGLELEKDPEFLKLVKNGDITFGSGESKNYKPTKEAVLSVTLFALGVFFIVLLGSVKALMPSWNVGGKVSYLSIPNAIEIIAFLTSFIMVFTCKLQPGKIAKSSVFSAGMTGVIAIFGIAWMTDTFFLAHKAFVIDSLGGIVREYPILFAVMIFVMSALLLSQGATTRSIMPIGVSLGLPLGSLVAFAPAVNGLFFFPATGSAISAITFDRSGTTKIGRYVLNHSFQLPGFVTCISSILFGLVISYFVF</sequence>
<evidence type="ECO:0000313" key="14">
    <source>
        <dbReference type="Proteomes" id="UP000462362"/>
    </source>
</evidence>
<evidence type="ECO:0000256" key="3">
    <source>
        <dbReference type="ARBA" id="ARBA00022448"/>
    </source>
</evidence>
<organism evidence="13 14">
    <name type="scientific">Parasutterella excrementihominis</name>
    <dbReference type="NCBI Taxonomy" id="487175"/>
    <lineage>
        <taxon>Bacteria</taxon>
        <taxon>Pseudomonadati</taxon>
        <taxon>Pseudomonadota</taxon>
        <taxon>Betaproteobacteria</taxon>
        <taxon>Burkholderiales</taxon>
        <taxon>Sutterellaceae</taxon>
        <taxon>Parasutterella</taxon>
    </lineage>
</organism>
<comment type="similarity">
    <text evidence="2 12">Belongs to the DcuA/DcuB transporter (TC 2.A.13.1) family.</text>
</comment>
<dbReference type="NCBIfam" id="TIGR00770">
    <property type="entry name" value="Dcu"/>
    <property type="match status" value="1"/>
</dbReference>
<dbReference type="PIRSF" id="PIRSF004539">
    <property type="entry name" value="C4-dicrbxl_trns"/>
    <property type="match status" value="1"/>
</dbReference>
<keyword evidence="6" id="KW-0812">Transmembrane</keyword>
<evidence type="ECO:0000256" key="9">
    <source>
        <dbReference type="ARBA" id="ARBA00034237"/>
    </source>
</evidence>
<keyword evidence="8 12" id="KW-0472">Membrane</keyword>
<dbReference type="NCBIfam" id="NF009136">
    <property type="entry name" value="PRK12489.1"/>
    <property type="match status" value="1"/>
</dbReference>
<dbReference type="AlphaFoldDB" id="A0A6I3SBZ0"/>
<keyword evidence="4 12" id="KW-1003">Cell membrane</keyword>
<evidence type="ECO:0000256" key="12">
    <source>
        <dbReference type="PIRNR" id="PIRNR004539"/>
    </source>
</evidence>
<evidence type="ECO:0000256" key="6">
    <source>
        <dbReference type="ARBA" id="ARBA00022692"/>
    </source>
</evidence>
<dbReference type="InterPro" id="IPR004668">
    <property type="entry name" value="Anaer_Dcu_memb_transpt"/>
</dbReference>
<gene>
    <name evidence="13" type="ORF">GMD42_11190</name>
</gene>
<comment type="catalytic activity">
    <reaction evidence="11">
        <text>fumarate(in) + succinate(out) = fumarate(out) + succinate(in)</text>
        <dbReference type="Rhea" id="RHEA:29323"/>
        <dbReference type="ChEBI" id="CHEBI:29806"/>
        <dbReference type="ChEBI" id="CHEBI:30031"/>
    </reaction>
    <physiologicalReaction direction="right-to-left" evidence="11">
        <dbReference type="Rhea" id="RHEA:29325"/>
    </physiologicalReaction>
</comment>
<dbReference type="EMBL" id="WNCL01000049">
    <property type="protein sequence ID" value="MTU44151.1"/>
    <property type="molecule type" value="Genomic_DNA"/>
</dbReference>
<name>A0A6I3SBZ0_9BURK</name>
<dbReference type="Proteomes" id="UP000462362">
    <property type="component" value="Unassembled WGS sequence"/>
</dbReference>
<comment type="catalytic activity">
    <reaction evidence="10">
        <text>(S)-malate(in) + succinate(out) = (S)-malate(out) + succinate(in)</text>
        <dbReference type="Rhea" id="RHEA:29327"/>
        <dbReference type="ChEBI" id="CHEBI:15589"/>
        <dbReference type="ChEBI" id="CHEBI:30031"/>
    </reaction>
    <physiologicalReaction direction="right-to-left" evidence="10">
        <dbReference type="Rhea" id="RHEA:29329"/>
    </physiologicalReaction>
</comment>
<dbReference type="GO" id="GO:0015556">
    <property type="term" value="F:C4-dicarboxylate transmembrane transporter activity"/>
    <property type="evidence" value="ECO:0007669"/>
    <property type="project" value="InterPro"/>
</dbReference>
<dbReference type="RefSeq" id="WP_118631341.1">
    <property type="nucleotide sequence ID" value="NZ_CAUGJW010000043.1"/>
</dbReference>
<keyword evidence="3 12" id="KW-0813">Transport</keyword>
<evidence type="ECO:0000256" key="10">
    <source>
        <dbReference type="ARBA" id="ARBA00034284"/>
    </source>
</evidence>
<dbReference type="PANTHER" id="PTHR36106:SF1">
    <property type="entry name" value="ANAEROBIC C4-DICARBOXYLATE TRANSPORTER DCUB"/>
    <property type="match status" value="1"/>
</dbReference>
<dbReference type="Pfam" id="PF03605">
    <property type="entry name" value="DcuA_DcuB"/>
    <property type="match status" value="1"/>
</dbReference>
<dbReference type="NCBIfam" id="NF006927">
    <property type="entry name" value="PRK09412.1"/>
    <property type="match status" value="1"/>
</dbReference>
<protein>
    <recommendedName>
        <fullName evidence="12">C4-dicarboxylate transporter</fullName>
    </recommendedName>
</protein>
<comment type="function">
    <text evidence="12">Responsible for the transport of C4-dicarboxylates.</text>
</comment>
<evidence type="ECO:0000256" key="5">
    <source>
        <dbReference type="ARBA" id="ARBA00022519"/>
    </source>
</evidence>
<evidence type="ECO:0000256" key="1">
    <source>
        <dbReference type="ARBA" id="ARBA00004429"/>
    </source>
</evidence>
<evidence type="ECO:0000256" key="4">
    <source>
        <dbReference type="ARBA" id="ARBA00022475"/>
    </source>
</evidence>
<dbReference type="GO" id="GO:0005886">
    <property type="term" value="C:plasma membrane"/>
    <property type="evidence" value="ECO:0007669"/>
    <property type="project" value="UniProtKB-SubCell"/>
</dbReference>
<accession>A0A6I3SBZ0</accession>
<dbReference type="PANTHER" id="PTHR36106">
    <property type="entry name" value="ANAEROBIC C4-DICARBOXYLATE TRANSPORTER DCUB"/>
    <property type="match status" value="1"/>
</dbReference>
<evidence type="ECO:0000256" key="11">
    <source>
        <dbReference type="ARBA" id="ARBA00034287"/>
    </source>
</evidence>
<comment type="catalytic activity">
    <reaction evidence="9">
        <text>L-aspartate(in) + succinate(out) = L-aspartate(out) + succinate(in)</text>
        <dbReference type="Rhea" id="RHEA:29343"/>
        <dbReference type="ChEBI" id="CHEBI:29991"/>
        <dbReference type="ChEBI" id="CHEBI:30031"/>
    </reaction>
    <physiologicalReaction direction="right-to-left" evidence="9">
        <dbReference type="Rhea" id="RHEA:29345"/>
    </physiologicalReaction>
</comment>
<proteinExistence type="inferred from homology"/>
<evidence type="ECO:0000256" key="2">
    <source>
        <dbReference type="ARBA" id="ARBA00006413"/>
    </source>
</evidence>
<reference evidence="13 14" key="1">
    <citation type="journal article" date="2019" name="Nat. Med.">
        <title>A library of human gut bacterial isolates paired with longitudinal multiomics data enables mechanistic microbiome research.</title>
        <authorList>
            <person name="Poyet M."/>
            <person name="Groussin M."/>
            <person name="Gibbons S.M."/>
            <person name="Avila-Pacheco J."/>
            <person name="Jiang X."/>
            <person name="Kearney S.M."/>
            <person name="Perrotta A.R."/>
            <person name="Berdy B."/>
            <person name="Zhao S."/>
            <person name="Lieberman T.D."/>
            <person name="Swanson P.K."/>
            <person name="Smith M."/>
            <person name="Roesemann S."/>
            <person name="Alexander J.E."/>
            <person name="Rich S.A."/>
            <person name="Livny J."/>
            <person name="Vlamakis H."/>
            <person name="Clish C."/>
            <person name="Bullock K."/>
            <person name="Deik A."/>
            <person name="Scott J."/>
            <person name="Pierce K.A."/>
            <person name="Xavier R.J."/>
            <person name="Alm E.J."/>
        </authorList>
    </citation>
    <scope>NUCLEOTIDE SEQUENCE [LARGE SCALE GENOMIC DNA]</scope>
    <source>
        <strain evidence="13 14">BIOML-A2</strain>
    </source>
</reference>
<comment type="caution">
    <text evidence="13">The sequence shown here is derived from an EMBL/GenBank/DDBJ whole genome shotgun (WGS) entry which is preliminary data.</text>
</comment>
<comment type="subcellular location">
    <subcellularLocation>
        <location evidence="1 12">Cell inner membrane</location>
        <topology evidence="1 12">Multi-pass membrane protein</topology>
    </subcellularLocation>
</comment>
<evidence type="ECO:0000256" key="8">
    <source>
        <dbReference type="ARBA" id="ARBA00023136"/>
    </source>
</evidence>
<evidence type="ECO:0000313" key="13">
    <source>
        <dbReference type="EMBL" id="MTU44151.1"/>
    </source>
</evidence>
<keyword evidence="7" id="KW-1133">Transmembrane helix</keyword>
<keyword evidence="5 12" id="KW-0997">Cell inner membrane</keyword>